<dbReference type="Proteomes" id="UP000821845">
    <property type="component" value="Chromosome 6"/>
</dbReference>
<evidence type="ECO:0000313" key="1">
    <source>
        <dbReference type="EMBL" id="KAH6928382.1"/>
    </source>
</evidence>
<organism evidence="1 2">
    <name type="scientific">Hyalomma asiaticum</name>
    <name type="common">Tick</name>
    <dbReference type="NCBI Taxonomy" id="266040"/>
    <lineage>
        <taxon>Eukaryota</taxon>
        <taxon>Metazoa</taxon>
        <taxon>Ecdysozoa</taxon>
        <taxon>Arthropoda</taxon>
        <taxon>Chelicerata</taxon>
        <taxon>Arachnida</taxon>
        <taxon>Acari</taxon>
        <taxon>Parasitiformes</taxon>
        <taxon>Ixodida</taxon>
        <taxon>Ixodoidea</taxon>
        <taxon>Ixodidae</taxon>
        <taxon>Hyalomminae</taxon>
        <taxon>Hyalomma</taxon>
    </lineage>
</organism>
<reference evidence="1" key="1">
    <citation type="submission" date="2020-05" db="EMBL/GenBank/DDBJ databases">
        <title>Large-scale comparative analyses of tick genomes elucidate their genetic diversity and vector capacities.</title>
        <authorList>
            <person name="Jia N."/>
            <person name="Wang J."/>
            <person name="Shi W."/>
            <person name="Du L."/>
            <person name="Sun Y."/>
            <person name="Zhan W."/>
            <person name="Jiang J."/>
            <person name="Wang Q."/>
            <person name="Zhang B."/>
            <person name="Ji P."/>
            <person name="Sakyi L.B."/>
            <person name="Cui X."/>
            <person name="Yuan T."/>
            <person name="Jiang B."/>
            <person name="Yang W."/>
            <person name="Lam T.T.-Y."/>
            <person name="Chang Q."/>
            <person name="Ding S."/>
            <person name="Wang X."/>
            <person name="Zhu J."/>
            <person name="Ruan X."/>
            <person name="Zhao L."/>
            <person name="Wei J."/>
            <person name="Que T."/>
            <person name="Du C."/>
            <person name="Cheng J."/>
            <person name="Dai P."/>
            <person name="Han X."/>
            <person name="Huang E."/>
            <person name="Gao Y."/>
            <person name="Liu J."/>
            <person name="Shao H."/>
            <person name="Ye R."/>
            <person name="Li L."/>
            <person name="Wei W."/>
            <person name="Wang X."/>
            <person name="Wang C."/>
            <person name="Yang T."/>
            <person name="Huo Q."/>
            <person name="Li W."/>
            <person name="Guo W."/>
            <person name="Chen H."/>
            <person name="Zhou L."/>
            <person name="Ni X."/>
            <person name="Tian J."/>
            <person name="Zhou Y."/>
            <person name="Sheng Y."/>
            <person name="Liu T."/>
            <person name="Pan Y."/>
            <person name="Xia L."/>
            <person name="Li J."/>
            <person name="Zhao F."/>
            <person name="Cao W."/>
        </authorList>
    </citation>
    <scope>NUCLEOTIDE SEQUENCE</scope>
    <source>
        <strain evidence="1">Hyas-2018</strain>
    </source>
</reference>
<dbReference type="EMBL" id="CM023486">
    <property type="protein sequence ID" value="KAH6928382.1"/>
    <property type="molecule type" value="Genomic_DNA"/>
</dbReference>
<proteinExistence type="predicted"/>
<evidence type="ECO:0000313" key="2">
    <source>
        <dbReference type="Proteomes" id="UP000821845"/>
    </source>
</evidence>
<accession>A0ACB7RZM0</accession>
<name>A0ACB7RZM0_HYAAI</name>
<comment type="caution">
    <text evidence="1">The sequence shown here is derived from an EMBL/GenBank/DDBJ whole genome shotgun (WGS) entry which is preliminary data.</text>
</comment>
<gene>
    <name evidence="1" type="ORF">HPB50_015285</name>
</gene>
<keyword evidence="2" id="KW-1185">Reference proteome</keyword>
<sequence>MPAEEPAPKDRPAPVLSPATPQALGSWIPPHRCKNQGYACSTPVSNRHIALSSLHGGSPSGQQAQVRSALDVAAAVGEIWAKGTHPRRMTGEVAACLFLLSVVLTRYLEMAKKPPINE</sequence>
<protein>
    <submittedName>
        <fullName evidence="1">Uncharacterized protein</fullName>
    </submittedName>
</protein>